<protein>
    <submittedName>
        <fullName evidence="2">ABC transporter permease subunit</fullName>
    </submittedName>
</protein>
<gene>
    <name evidence="2" type="ORF">GCM10009727_11410</name>
</gene>
<dbReference type="EMBL" id="BAAAMR010000006">
    <property type="protein sequence ID" value="GAA2124181.1"/>
    <property type="molecule type" value="Genomic_DNA"/>
</dbReference>
<accession>A0ABP5JXE9</accession>
<sequence>MTDAVAAEWWKLRSVRSTYVILTITAGFVFFVVLLAFQQAHVWDGLDADQRARFSLRPLQELGGWVAQLCLAVLGVLAATSEYRTGMVRTSLTAVPSRTRFLAAKAVVVAATGLVAGEAVTIGSLLGTRLVVGGRPFPDQRASIAHDLPGFAVSGAAVAVFALLGLAAGVLLRSAAGAIVALVLLWHVIPLLVFHLPGPWNERVGSVMPSGLPAEIAGRSAEHSIYGGLLPPAAAAVVLVAYALVPLAAAGLVLARRDA</sequence>
<evidence type="ECO:0000256" key="1">
    <source>
        <dbReference type="SAM" id="Phobius"/>
    </source>
</evidence>
<comment type="caution">
    <text evidence="2">The sequence shown here is derived from an EMBL/GenBank/DDBJ whole genome shotgun (WGS) entry which is preliminary data.</text>
</comment>
<name>A0ABP5JXE9_9ACTN</name>
<feature type="transmembrane region" description="Helical" evidence="1">
    <location>
        <begin position="19"/>
        <end position="42"/>
    </location>
</feature>
<feature type="transmembrane region" description="Helical" evidence="1">
    <location>
        <begin position="62"/>
        <end position="81"/>
    </location>
</feature>
<feature type="transmembrane region" description="Helical" evidence="1">
    <location>
        <begin position="148"/>
        <end position="172"/>
    </location>
</feature>
<evidence type="ECO:0000313" key="3">
    <source>
        <dbReference type="Proteomes" id="UP001501020"/>
    </source>
</evidence>
<proteinExistence type="predicted"/>
<keyword evidence="1" id="KW-1133">Transmembrane helix</keyword>
<keyword evidence="1" id="KW-0472">Membrane</keyword>
<organism evidence="2 3">
    <name type="scientific">Actinomadura napierensis</name>
    <dbReference type="NCBI Taxonomy" id="267854"/>
    <lineage>
        <taxon>Bacteria</taxon>
        <taxon>Bacillati</taxon>
        <taxon>Actinomycetota</taxon>
        <taxon>Actinomycetes</taxon>
        <taxon>Streptosporangiales</taxon>
        <taxon>Thermomonosporaceae</taxon>
        <taxon>Actinomadura</taxon>
    </lineage>
</organism>
<feature type="transmembrane region" description="Helical" evidence="1">
    <location>
        <begin position="102"/>
        <end position="128"/>
    </location>
</feature>
<reference evidence="3" key="1">
    <citation type="journal article" date="2019" name="Int. J. Syst. Evol. Microbiol.">
        <title>The Global Catalogue of Microorganisms (GCM) 10K type strain sequencing project: providing services to taxonomists for standard genome sequencing and annotation.</title>
        <authorList>
            <consortium name="The Broad Institute Genomics Platform"/>
            <consortium name="The Broad Institute Genome Sequencing Center for Infectious Disease"/>
            <person name="Wu L."/>
            <person name="Ma J."/>
        </authorList>
    </citation>
    <scope>NUCLEOTIDE SEQUENCE [LARGE SCALE GENOMIC DNA]</scope>
    <source>
        <strain evidence="3">JCM 13850</strain>
    </source>
</reference>
<dbReference type="RefSeq" id="WP_344262211.1">
    <property type="nucleotide sequence ID" value="NZ_BAAAMR010000006.1"/>
</dbReference>
<feature type="transmembrane region" description="Helical" evidence="1">
    <location>
        <begin position="233"/>
        <end position="255"/>
    </location>
</feature>
<feature type="transmembrane region" description="Helical" evidence="1">
    <location>
        <begin position="179"/>
        <end position="198"/>
    </location>
</feature>
<keyword evidence="3" id="KW-1185">Reference proteome</keyword>
<evidence type="ECO:0000313" key="2">
    <source>
        <dbReference type="EMBL" id="GAA2124181.1"/>
    </source>
</evidence>
<keyword evidence="1" id="KW-0812">Transmembrane</keyword>
<dbReference type="Proteomes" id="UP001501020">
    <property type="component" value="Unassembled WGS sequence"/>
</dbReference>